<gene>
    <name evidence="2" type="ORF">GBAR_LOCUS15505</name>
</gene>
<reference evidence="2" key="1">
    <citation type="submission" date="2023-03" db="EMBL/GenBank/DDBJ databases">
        <authorList>
            <person name="Steffen K."/>
            <person name="Cardenas P."/>
        </authorList>
    </citation>
    <scope>NUCLEOTIDE SEQUENCE</scope>
</reference>
<feature type="compositionally biased region" description="Polar residues" evidence="1">
    <location>
        <begin position="11"/>
        <end position="30"/>
    </location>
</feature>
<evidence type="ECO:0000313" key="3">
    <source>
        <dbReference type="Proteomes" id="UP001174909"/>
    </source>
</evidence>
<evidence type="ECO:0000313" key="2">
    <source>
        <dbReference type="EMBL" id="CAI8027087.1"/>
    </source>
</evidence>
<dbReference type="AlphaFoldDB" id="A0AA35WUJ2"/>
<evidence type="ECO:0000256" key="1">
    <source>
        <dbReference type="SAM" id="MobiDB-lite"/>
    </source>
</evidence>
<dbReference type="Proteomes" id="UP001174909">
    <property type="component" value="Unassembled WGS sequence"/>
</dbReference>
<feature type="compositionally biased region" description="Polar residues" evidence="1">
    <location>
        <begin position="42"/>
        <end position="54"/>
    </location>
</feature>
<dbReference type="EMBL" id="CASHTH010002257">
    <property type="protein sequence ID" value="CAI8027087.1"/>
    <property type="molecule type" value="Genomic_DNA"/>
</dbReference>
<comment type="caution">
    <text evidence="2">The sequence shown here is derived from an EMBL/GenBank/DDBJ whole genome shotgun (WGS) entry which is preliminary data.</text>
</comment>
<proteinExistence type="predicted"/>
<sequence>MSVQAAGEPLATSSQIQRGEAVSINSSQDVMSFRERKRKTGCTRNSRSLLCSSPQRERDTLKQARAPPREKGSRPSLNLAFCNPLSSPSSAAEHHPGRWCQSFLDRQGVSSWSSPVSHQ</sequence>
<name>A0AA35WUJ2_GEOBA</name>
<keyword evidence="3" id="KW-1185">Reference proteome</keyword>
<accession>A0AA35WUJ2</accession>
<feature type="compositionally biased region" description="Basic and acidic residues" evidence="1">
    <location>
        <begin position="55"/>
        <end position="73"/>
    </location>
</feature>
<protein>
    <submittedName>
        <fullName evidence="2">Uncharacterized protein</fullName>
    </submittedName>
</protein>
<organism evidence="2 3">
    <name type="scientific">Geodia barretti</name>
    <name type="common">Barrett's horny sponge</name>
    <dbReference type="NCBI Taxonomy" id="519541"/>
    <lineage>
        <taxon>Eukaryota</taxon>
        <taxon>Metazoa</taxon>
        <taxon>Porifera</taxon>
        <taxon>Demospongiae</taxon>
        <taxon>Heteroscleromorpha</taxon>
        <taxon>Tetractinellida</taxon>
        <taxon>Astrophorina</taxon>
        <taxon>Geodiidae</taxon>
        <taxon>Geodia</taxon>
    </lineage>
</organism>
<feature type="region of interest" description="Disordered" evidence="1">
    <location>
        <begin position="1"/>
        <end position="96"/>
    </location>
</feature>